<dbReference type="EMBL" id="BOPF01000014">
    <property type="protein sequence ID" value="GIJ47190.1"/>
    <property type="molecule type" value="Genomic_DNA"/>
</dbReference>
<evidence type="ECO:0000313" key="1">
    <source>
        <dbReference type="EMBL" id="GIJ47190.1"/>
    </source>
</evidence>
<dbReference type="SUPFAM" id="SSF48452">
    <property type="entry name" value="TPR-like"/>
    <property type="match status" value="4"/>
</dbReference>
<sequence>MTTPEQVHRLIQQCWEAPYGAGQIALADEAIRHADALGDPALQFEARLAGTEAYQMGGEPAKTFVTFSWCLAEYDRNPGRFGAREDGLLRWYFKWVAGSLCRFPEVPLERTYAVLDDMERRYRLGGHSMHAVYQHRWLIANHIGDVAAANDWYERWTTAPRDENSDCAGCDPTDRVEHLADTGRYEEAVALAEPVLGGQLTCAEQPQAILTSLMLPYLHTGRVDEARDAHIRAYRAHRHQRSDLASIADHVLFCGLTGNEARGLELIDRHLDWLEKAPSPYAELEFASAAAFVLRRPQVRELRFRDATAGELGDALAARSRDLAERFDRRNGTSHQGDRLRERLDAEPLVAHLALSAVARAVASGVATSAPRPAPVTAPDDPAELLDLIDQVHRAGPPERAEQLLNTLDARHPDLPPLLAARRADERARWLANAGRMTEAEHEWDAAVAGYRAAGDERRLYTAQARLGLMYCVTERVDDGLALVTDASGYADRHGDAEYRASAHLRRCDALMAAERFDEALTAVDVVLSLAGPGDTSSDGDVDRLMVEALARRAHLLHESDRTADALIAAAQARELGRTLGAGDTAAVAAFQHGELLLATDDNEAAAAAFAEAIALGASGGMRFAAHANRGKALSAAGHASTAVEELVEGVAGFVGAGATGPAAYARFDLAIAYHRSGQHLEAAEIGEEAVHALDSVGAADAADRCRYLLSYVYRALDEPEQALTQLAELARRLDGFDNLGARGQMLEEAGQIMYRRDQDVEAAEKFGEAAAAYGRAGAILDEARAVRWQALSLRWAERPDDALSAIARADALLAAAAEGTAADEPALRYELAMLGYDAARVLIGAEQLPEALDRVRPVAERFREIEAYGEALQADLLQGEVLLRMGRAEEAEPLVRSALGAAPRDTDLAQNAAWLLAESLEGQGRSDEAAEVRKEYGLD</sequence>
<dbReference type="InterPro" id="IPR011990">
    <property type="entry name" value="TPR-like_helical_dom_sf"/>
</dbReference>
<evidence type="ECO:0000313" key="2">
    <source>
        <dbReference type="Proteomes" id="UP000619260"/>
    </source>
</evidence>
<proteinExistence type="predicted"/>
<dbReference type="Gene3D" id="1.25.40.10">
    <property type="entry name" value="Tetratricopeptide repeat domain"/>
    <property type="match status" value="2"/>
</dbReference>
<comment type="caution">
    <text evidence="1">The sequence shown here is derived from an EMBL/GenBank/DDBJ whole genome shotgun (WGS) entry which is preliminary data.</text>
</comment>
<name>A0A8J3YNM8_9ACTN</name>
<protein>
    <recommendedName>
        <fullName evidence="3">Tetratricopeptide repeat protein</fullName>
    </recommendedName>
</protein>
<accession>A0A8J3YNM8</accession>
<dbReference type="Proteomes" id="UP000619260">
    <property type="component" value="Unassembled WGS sequence"/>
</dbReference>
<dbReference type="RefSeq" id="WP_203900711.1">
    <property type="nucleotide sequence ID" value="NZ_BOPF01000014.1"/>
</dbReference>
<gene>
    <name evidence="1" type="ORF">Val02_40760</name>
</gene>
<dbReference type="AlphaFoldDB" id="A0A8J3YNM8"/>
<reference evidence="1" key="1">
    <citation type="submission" date="2021-01" db="EMBL/GenBank/DDBJ databases">
        <title>Whole genome shotgun sequence of Virgisporangium aliadipatigenens NBRC 105644.</title>
        <authorList>
            <person name="Komaki H."/>
            <person name="Tamura T."/>
        </authorList>
    </citation>
    <scope>NUCLEOTIDE SEQUENCE</scope>
    <source>
        <strain evidence="1">NBRC 105644</strain>
    </source>
</reference>
<evidence type="ECO:0008006" key="3">
    <source>
        <dbReference type="Google" id="ProtNLM"/>
    </source>
</evidence>
<organism evidence="1 2">
    <name type="scientific">Virgisporangium aliadipatigenens</name>
    <dbReference type="NCBI Taxonomy" id="741659"/>
    <lineage>
        <taxon>Bacteria</taxon>
        <taxon>Bacillati</taxon>
        <taxon>Actinomycetota</taxon>
        <taxon>Actinomycetes</taxon>
        <taxon>Micromonosporales</taxon>
        <taxon>Micromonosporaceae</taxon>
        <taxon>Virgisporangium</taxon>
    </lineage>
</organism>
<keyword evidence="2" id="KW-1185">Reference proteome</keyword>